<reference evidence="2 3" key="1">
    <citation type="journal article" name="Sci. Rep.">
        <title>Telomere-to-telomere assembled and centromere annotated genomes of the two main subspecies of the button mushroom Agaricus bisporus reveal especially polymorphic chromosome ends.</title>
        <authorList>
            <person name="Sonnenberg A.S.M."/>
            <person name="Sedaghat-Telgerd N."/>
            <person name="Lavrijssen B."/>
            <person name="Ohm R.A."/>
            <person name="Hendrickx P.M."/>
            <person name="Scholtmeijer K."/>
            <person name="Baars J.J.P."/>
            <person name="van Peer A."/>
        </authorList>
    </citation>
    <scope>NUCLEOTIDE SEQUENCE [LARGE SCALE GENOMIC DNA]</scope>
    <source>
        <strain evidence="2 3">H119_p4</strain>
    </source>
</reference>
<organism evidence="2 3">
    <name type="scientific">Agaricus bisporus var. burnettii</name>
    <dbReference type="NCBI Taxonomy" id="192524"/>
    <lineage>
        <taxon>Eukaryota</taxon>
        <taxon>Fungi</taxon>
        <taxon>Dikarya</taxon>
        <taxon>Basidiomycota</taxon>
        <taxon>Agaricomycotina</taxon>
        <taxon>Agaricomycetes</taxon>
        <taxon>Agaricomycetidae</taxon>
        <taxon>Agaricales</taxon>
        <taxon>Agaricineae</taxon>
        <taxon>Agaricaceae</taxon>
        <taxon>Agaricus</taxon>
    </lineage>
</organism>
<feature type="region of interest" description="Disordered" evidence="1">
    <location>
        <begin position="1"/>
        <end position="23"/>
    </location>
</feature>
<sequence length="505" mass="57744">MTDNLATTWGPHCRTTSATPSPREDVFDTEIERQIERAENHISRLYRKRNEIRSPIYSLPPEILTIIFKFVCPPVDFPREHGLDRLNPDDVASVASPHILTDLTVLAAVSARWHSLVVSTPSLWTSFVADNYNIKRAKTIFSRAGSHLVSVSFDFWIEQGSHAILGQILQEHASQVHMLYVHQAPADWLKEYIPGLVKLEFLCLEGYERGGSPILIESSCTRLVLKDCSCRFTLSWSKIEVLHLEDTPVDVCLELLQKCTCLLEYRARRICPPDEKDIQPQLPSSPFVLPRLKLFEWAMVLSADEDIAMLQYIRLPVLQTLVWVNERFDGLDVTTLPHVFTFFEHLPLTLSAVEIRKGECPSGRSSVFSYFSNLSNIESLTLRECSSAFVNEVFSTLGSEICLEEMPVFPKLKSIYIDVLKDDLDQAKILNTFRRSCSQPSELLLGDPFRIETTRDGVNWMPELKEELVMMVEKGYRVELWENSKPVDWLPRTVKLSQGAVRQME</sequence>
<dbReference type="SUPFAM" id="SSF52047">
    <property type="entry name" value="RNI-like"/>
    <property type="match status" value="1"/>
</dbReference>
<name>A0A8H7C4Z0_AGABI</name>
<dbReference type="AlphaFoldDB" id="A0A8H7C4Z0"/>
<evidence type="ECO:0000313" key="2">
    <source>
        <dbReference type="EMBL" id="KAF7762647.1"/>
    </source>
</evidence>
<dbReference type="EMBL" id="JABXXO010000012">
    <property type="protein sequence ID" value="KAF7762647.1"/>
    <property type="molecule type" value="Genomic_DNA"/>
</dbReference>
<proteinExistence type="predicted"/>
<evidence type="ECO:0000313" key="3">
    <source>
        <dbReference type="Proteomes" id="UP000629468"/>
    </source>
</evidence>
<evidence type="ECO:0008006" key="4">
    <source>
        <dbReference type="Google" id="ProtNLM"/>
    </source>
</evidence>
<dbReference type="Proteomes" id="UP000629468">
    <property type="component" value="Unassembled WGS sequence"/>
</dbReference>
<gene>
    <name evidence="2" type="ORF">Agabi119p4_9240</name>
</gene>
<dbReference type="Gene3D" id="1.20.1280.50">
    <property type="match status" value="1"/>
</dbReference>
<comment type="caution">
    <text evidence="2">The sequence shown here is derived from an EMBL/GenBank/DDBJ whole genome shotgun (WGS) entry which is preliminary data.</text>
</comment>
<accession>A0A8H7C4Z0</accession>
<protein>
    <recommendedName>
        <fullName evidence="4">F-box domain-containing protein</fullName>
    </recommendedName>
</protein>
<evidence type="ECO:0000256" key="1">
    <source>
        <dbReference type="SAM" id="MobiDB-lite"/>
    </source>
</evidence>